<evidence type="ECO:0000313" key="1">
    <source>
        <dbReference type="EMBL" id="KAI8025553.1"/>
    </source>
</evidence>
<keyword evidence="2" id="KW-1185">Reference proteome</keyword>
<comment type="caution">
    <text evidence="1">The sequence shown here is derived from an EMBL/GenBank/DDBJ whole genome shotgun (WGS) entry which is preliminary data.</text>
</comment>
<organism evidence="1 2">
    <name type="scientific">Camellia lanceoleosa</name>
    <dbReference type="NCBI Taxonomy" id="1840588"/>
    <lineage>
        <taxon>Eukaryota</taxon>
        <taxon>Viridiplantae</taxon>
        <taxon>Streptophyta</taxon>
        <taxon>Embryophyta</taxon>
        <taxon>Tracheophyta</taxon>
        <taxon>Spermatophyta</taxon>
        <taxon>Magnoliopsida</taxon>
        <taxon>eudicotyledons</taxon>
        <taxon>Gunneridae</taxon>
        <taxon>Pentapetalae</taxon>
        <taxon>asterids</taxon>
        <taxon>Ericales</taxon>
        <taxon>Theaceae</taxon>
        <taxon>Camellia</taxon>
    </lineage>
</organism>
<evidence type="ECO:0000313" key="2">
    <source>
        <dbReference type="Proteomes" id="UP001060215"/>
    </source>
</evidence>
<keyword evidence="1" id="KW-0378">Hydrolase</keyword>
<dbReference type="EMBL" id="CM045760">
    <property type="protein sequence ID" value="KAI8025553.1"/>
    <property type="molecule type" value="Genomic_DNA"/>
</dbReference>
<reference evidence="1 2" key="1">
    <citation type="journal article" date="2022" name="Plant J.">
        <title>Chromosome-level genome of Camellia lanceoleosa provides a valuable resource for understanding genome evolution and self-incompatibility.</title>
        <authorList>
            <person name="Gong W."/>
            <person name="Xiao S."/>
            <person name="Wang L."/>
            <person name="Liao Z."/>
            <person name="Chang Y."/>
            <person name="Mo W."/>
            <person name="Hu G."/>
            <person name="Li W."/>
            <person name="Zhao G."/>
            <person name="Zhu H."/>
            <person name="Hu X."/>
            <person name="Ji K."/>
            <person name="Xiang X."/>
            <person name="Song Q."/>
            <person name="Yuan D."/>
            <person name="Jin S."/>
            <person name="Zhang L."/>
        </authorList>
    </citation>
    <scope>NUCLEOTIDE SEQUENCE [LARGE SCALE GENOMIC DNA]</scope>
    <source>
        <strain evidence="1">SQ_2022a</strain>
    </source>
</reference>
<dbReference type="Proteomes" id="UP001060215">
    <property type="component" value="Chromosome 3"/>
</dbReference>
<keyword evidence="1" id="KW-0645">Protease</keyword>
<sequence>MRVNPDSLRKDKQKAKREASTRQNILKQGKQEGGRKAMMSKLNFGKGAVFRTAAAAISLSMASKTTADRSGWFMVICCVNGCIGGIEEEDSHPYTGKKGECKFKPEKVAVKVVNFTNVPTDEKQIAMSPSTHEPNRRWACSSLGLQQTCL</sequence>
<proteinExistence type="predicted"/>
<name>A0ACC0IJK0_9ERIC</name>
<gene>
    <name evidence="1" type="ORF">LOK49_LG02G01239</name>
</gene>
<protein>
    <submittedName>
        <fullName evidence="1">Cysteine protease RD19D</fullName>
    </submittedName>
</protein>
<accession>A0ACC0IJK0</accession>